<protein>
    <recommendedName>
        <fullName evidence="3">Nuclease SbcCD subunit C</fullName>
    </recommendedName>
</protein>
<dbReference type="OrthoDB" id="9795626at2"/>
<dbReference type="InterPro" id="IPR027417">
    <property type="entry name" value="P-loop_NTPase"/>
</dbReference>
<dbReference type="PANTHER" id="PTHR32114">
    <property type="entry name" value="ABC TRANSPORTER ABCH.3"/>
    <property type="match status" value="1"/>
</dbReference>
<evidence type="ECO:0000256" key="4">
    <source>
        <dbReference type="SAM" id="Coils"/>
    </source>
</evidence>
<dbReference type="Gene3D" id="3.40.50.300">
    <property type="entry name" value="P-loop containing nucleotide triphosphate hydrolases"/>
    <property type="match status" value="2"/>
</dbReference>
<accession>A0A4R6SJU8</accession>
<dbReference type="GO" id="GO:0004527">
    <property type="term" value="F:exonuclease activity"/>
    <property type="evidence" value="ECO:0007669"/>
    <property type="project" value="UniProtKB-KW"/>
</dbReference>
<comment type="similarity">
    <text evidence="1">Belongs to the SMC family. SbcC subfamily.</text>
</comment>
<dbReference type="Pfam" id="PF13476">
    <property type="entry name" value="AAA_23"/>
    <property type="match status" value="1"/>
</dbReference>
<dbReference type="PANTHER" id="PTHR32114:SF2">
    <property type="entry name" value="ABC TRANSPORTER ABCH.3"/>
    <property type="match status" value="1"/>
</dbReference>
<dbReference type="Proteomes" id="UP000295444">
    <property type="component" value="Unassembled WGS sequence"/>
</dbReference>
<feature type="domain" description="Rad50/SbcC-type AAA" evidence="5">
    <location>
        <begin position="5"/>
        <end position="181"/>
    </location>
</feature>
<keyword evidence="6" id="KW-0269">Exonuclease</keyword>
<name>A0A4R6SJU8_LABRH</name>
<sequence>MRLHKLTLTAFGPYPGTEEIDFDELAVDGLFLLHGDTGAGKTALLDAVAFALFGAVPGVRDHAKRLRCDHAPDDRVTAVALELSVQGRRLRLTRSPEYERKKKRGTGFTTQPAKATLRWLDGSQAAALTRIDEVGRTVQHLLGMSKEQFFQVVLLPQGEFARFLRAETDERERLLEKLFGTERFAHAERWFRERRTEHHRAVEEGKQRARVLVARLAQAAGEEPPEHADQEWVSSLVKQVVEAHDDAVQWAADTAARRERAAAARDAARAKADRIRRWRAARASLAECLAAEADRARWVDERDAARSAMAVRSPQDALREAECESALAAVAVERAEQVLVDRGVGLPGDARLEADRVRTEIGALGELVEQERKHRQDVDRLRRLEGERRRLTGLVEELDADLAGLPARLERARVALRDAVEAGAALPGLRAARDELSELVEAAAAVPKAQDELVVAEDGLREAVDRHQNAREALLELRQRRLDGMAAELAAGLADGAGCPVCGSRDHPAPATGGAETVGEADERRAVAAERAAQSVRTEAEAAVHGARFRVRALVERLGGRSLDELTPELIAAEERCRAAAELARARDRREREAAELETLADTKAQEKSAADKALAAVHAEADGLADTIARRAVTLDVARGEHPDVLSRRSALTELVAALDELAAGRSERDRCAQLVRTRQDALAAAAEEAGFATVAAALAAVRPPGELARLDRDLGELDAARAAAERTLADPDLAGIDDEDVDVEAADAFAEQARVSAEEAATALRAATLAAERVGELSARLRAAWADLAPVEAEYQELAALTDVVNGRGQNARRMSLRSYVLAAKMAELGVAASARLSTMSHGRYRFVHSAAAGRHGTRGGLSLDVLDDYSGRVRSAKTLSGGETFLASLALALGLADVVAAESGGAMLDTLFVDEGFGTLDANTLDEVMNTLDELRAGGRVVGIVSHVDELRHRIPAQLHVHKSRTGSTVEVRMG</sequence>
<feature type="coiled-coil region" evidence="4">
    <location>
        <begin position="367"/>
        <end position="401"/>
    </location>
</feature>
<evidence type="ECO:0000313" key="6">
    <source>
        <dbReference type="EMBL" id="TDQ04177.1"/>
    </source>
</evidence>
<dbReference type="AlphaFoldDB" id="A0A4R6SJU8"/>
<gene>
    <name evidence="6" type="ORF">EV186_101119</name>
</gene>
<keyword evidence="6" id="KW-0540">Nuclease</keyword>
<reference evidence="6 7" key="1">
    <citation type="submission" date="2019-03" db="EMBL/GenBank/DDBJ databases">
        <title>Genomic Encyclopedia of Type Strains, Phase IV (KMG-IV): sequencing the most valuable type-strain genomes for metagenomic binning, comparative biology and taxonomic classification.</title>
        <authorList>
            <person name="Goeker M."/>
        </authorList>
    </citation>
    <scope>NUCLEOTIDE SEQUENCE [LARGE SCALE GENOMIC DNA]</scope>
    <source>
        <strain evidence="6 7">DSM 45361</strain>
    </source>
</reference>
<organism evidence="6 7">
    <name type="scientific">Labedaea rhizosphaerae</name>
    <dbReference type="NCBI Taxonomy" id="598644"/>
    <lineage>
        <taxon>Bacteria</taxon>
        <taxon>Bacillati</taxon>
        <taxon>Actinomycetota</taxon>
        <taxon>Actinomycetes</taxon>
        <taxon>Pseudonocardiales</taxon>
        <taxon>Pseudonocardiaceae</taxon>
        <taxon>Labedaea</taxon>
    </lineage>
</organism>
<proteinExistence type="inferred from homology"/>
<evidence type="ECO:0000256" key="1">
    <source>
        <dbReference type="ARBA" id="ARBA00006930"/>
    </source>
</evidence>
<dbReference type="SUPFAM" id="SSF52540">
    <property type="entry name" value="P-loop containing nucleoside triphosphate hydrolases"/>
    <property type="match status" value="1"/>
</dbReference>
<dbReference type="RefSeq" id="WP_133847130.1">
    <property type="nucleotide sequence ID" value="NZ_SNXZ01000001.1"/>
</dbReference>
<evidence type="ECO:0000259" key="5">
    <source>
        <dbReference type="Pfam" id="PF13476"/>
    </source>
</evidence>
<evidence type="ECO:0000256" key="2">
    <source>
        <dbReference type="ARBA" id="ARBA00011322"/>
    </source>
</evidence>
<keyword evidence="4" id="KW-0175">Coiled coil</keyword>
<dbReference type="EMBL" id="SNXZ01000001">
    <property type="protein sequence ID" value="TDQ04177.1"/>
    <property type="molecule type" value="Genomic_DNA"/>
</dbReference>
<dbReference type="InterPro" id="IPR038729">
    <property type="entry name" value="Rad50/SbcC_AAA"/>
</dbReference>
<keyword evidence="6" id="KW-0378">Hydrolase</keyword>
<dbReference type="Pfam" id="PF13558">
    <property type="entry name" value="SbcC_Walker_B"/>
    <property type="match status" value="1"/>
</dbReference>
<evidence type="ECO:0000313" key="7">
    <source>
        <dbReference type="Proteomes" id="UP000295444"/>
    </source>
</evidence>
<evidence type="ECO:0000256" key="3">
    <source>
        <dbReference type="ARBA" id="ARBA00013368"/>
    </source>
</evidence>
<comment type="subunit">
    <text evidence="2">Heterodimer of SbcC and SbcD.</text>
</comment>
<comment type="caution">
    <text evidence="6">The sequence shown here is derived from an EMBL/GenBank/DDBJ whole genome shotgun (WGS) entry which is preliminary data.</text>
</comment>
<dbReference type="GO" id="GO:0006302">
    <property type="term" value="P:double-strand break repair"/>
    <property type="evidence" value="ECO:0007669"/>
    <property type="project" value="InterPro"/>
</dbReference>
<dbReference type="GO" id="GO:0016887">
    <property type="term" value="F:ATP hydrolysis activity"/>
    <property type="evidence" value="ECO:0007669"/>
    <property type="project" value="InterPro"/>
</dbReference>
<keyword evidence="7" id="KW-1185">Reference proteome</keyword>